<keyword evidence="5 7" id="KW-0472">Membrane</keyword>
<dbReference type="AlphaFoldDB" id="A0A0K2VBR2"/>
<keyword evidence="3 7" id="KW-0812">Transmembrane</keyword>
<organism evidence="8">
    <name type="scientific">Lepeophtheirus salmonis</name>
    <name type="common">Salmon louse</name>
    <name type="synonym">Caligus salmonis</name>
    <dbReference type="NCBI Taxonomy" id="72036"/>
    <lineage>
        <taxon>Eukaryota</taxon>
        <taxon>Metazoa</taxon>
        <taxon>Ecdysozoa</taxon>
        <taxon>Arthropoda</taxon>
        <taxon>Crustacea</taxon>
        <taxon>Multicrustacea</taxon>
        <taxon>Hexanauplia</taxon>
        <taxon>Copepoda</taxon>
        <taxon>Siphonostomatoida</taxon>
        <taxon>Caligidae</taxon>
        <taxon>Lepeophtheirus</taxon>
    </lineage>
</organism>
<reference evidence="8" key="1">
    <citation type="submission" date="2014-05" db="EMBL/GenBank/DDBJ databases">
        <authorList>
            <person name="Chronopoulou M."/>
        </authorList>
    </citation>
    <scope>NUCLEOTIDE SEQUENCE</scope>
    <source>
        <tissue evidence="8">Whole organism</tissue>
    </source>
</reference>
<feature type="transmembrane region" description="Helical" evidence="7">
    <location>
        <begin position="42"/>
        <end position="65"/>
    </location>
</feature>
<dbReference type="EMBL" id="HACA01030389">
    <property type="protein sequence ID" value="CDW47750.1"/>
    <property type="molecule type" value="Transcribed_RNA"/>
</dbReference>
<dbReference type="GO" id="GO:0016020">
    <property type="term" value="C:membrane"/>
    <property type="evidence" value="ECO:0007669"/>
    <property type="project" value="UniProtKB-SubCell"/>
</dbReference>
<comment type="subcellular location">
    <subcellularLocation>
        <location evidence="1">Membrane</location>
        <topology evidence="1">Multi-pass membrane protein</topology>
    </subcellularLocation>
</comment>
<evidence type="ECO:0000256" key="3">
    <source>
        <dbReference type="ARBA" id="ARBA00022692"/>
    </source>
</evidence>
<feature type="compositionally biased region" description="Basic and acidic residues" evidence="6">
    <location>
        <begin position="18"/>
        <end position="30"/>
    </location>
</feature>
<dbReference type="InterPro" id="IPR009311">
    <property type="entry name" value="IFI6/IFI27-like"/>
</dbReference>
<evidence type="ECO:0000256" key="5">
    <source>
        <dbReference type="ARBA" id="ARBA00023136"/>
    </source>
</evidence>
<name>A0A0K2VBR2_LEPSM</name>
<protein>
    <submittedName>
        <fullName evidence="8">Uncharacterized protein</fullName>
    </submittedName>
</protein>
<feature type="region of interest" description="Disordered" evidence="6">
    <location>
        <begin position="1"/>
        <end position="40"/>
    </location>
</feature>
<proteinExistence type="inferred from homology"/>
<evidence type="ECO:0000256" key="7">
    <source>
        <dbReference type="SAM" id="Phobius"/>
    </source>
</evidence>
<feature type="compositionally biased region" description="Basic residues" evidence="6">
    <location>
        <begin position="31"/>
        <end position="40"/>
    </location>
</feature>
<evidence type="ECO:0000256" key="1">
    <source>
        <dbReference type="ARBA" id="ARBA00004141"/>
    </source>
</evidence>
<evidence type="ECO:0000256" key="4">
    <source>
        <dbReference type="ARBA" id="ARBA00022989"/>
    </source>
</evidence>
<dbReference type="Gene3D" id="6.10.110.10">
    <property type="match status" value="1"/>
</dbReference>
<dbReference type="PANTHER" id="PTHR16932:SF18">
    <property type="entry name" value="INTERFERON, ALPHA-INDUCIBLE PROTEIN 27-LIKE 2"/>
    <property type="match status" value="1"/>
</dbReference>
<dbReference type="Pfam" id="PF06140">
    <property type="entry name" value="Ifi-6-16"/>
    <property type="match status" value="1"/>
</dbReference>
<accession>A0A0K2VBR2</accession>
<sequence length="139" mass="14052">MDINPKNLESSDEEEDERKDPEDGTKTKQEGKKKKNKKKKDYFQRSPFLVGLAVGGTSIIAAPFILTAAGFGAAGVASGSIAAGVQSAVYGGATSGIFSILQSAGAVGISAASTAIIGTSTGTVAAVVTQKINNAKSKS</sequence>
<evidence type="ECO:0000256" key="6">
    <source>
        <dbReference type="SAM" id="MobiDB-lite"/>
    </source>
</evidence>
<comment type="similarity">
    <text evidence="2">Belongs to the IFI6/IFI27 family.</text>
</comment>
<evidence type="ECO:0000256" key="2">
    <source>
        <dbReference type="ARBA" id="ARBA00007262"/>
    </source>
</evidence>
<dbReference type="InterPro" id="IPR038213">
    <property type="entry name" value="IFI6/IFI27-like_sf"/>
</dbReference>
<dbReference type="PANTHER" id="PTHR16932">
    <property type="entry name" value="INTERFERON ALPHA-INDUCIBLE PROTEIN 27"/>
    <property type="match status" value="1"/>
</dbReference>
<evidence type="ECO:0000313" key="8">
    <source>
        <dbReference type="EMBL" id="CDW47750.1"/>
    </source>
</evidence>
<keyword evidence="4 7" id="KW-1133">Transmembrane helix</keyword>